<keyword evidence="4" id="KW-1133">Transmembrane helix</keyword>
<evidence type="ECO:0000256" key="3">
    <source>
        <dbReference type="ARBA" id="ARBA00023157"/>
    </source>
</evidence>
<evidence type="ECO:0000259" key="5">
    <source>
        <dbReference type="PROSITE" id="PS51465"/>
    </source>
</evidence>
<gene>
    <name evidence="6" type="ORF">PEVE_00030517</name>
</gene>
<dbReference type="InterPro" id="IPR050653">
    <property type="entry name" value="Prot_Inhib_GrowthFact_Antg"/>
</dbReference>
<dbReference type="PANTHER" id="PTHR10913">
    <property type="entry name" value="FOLLISTATIN-RELATED"/>
    <property type="match status" value="1"/>
</dbReference>
<evidence type="ECO:0000256" key="4">
    <source>
        <dbReference type="SAM" id="Phobius"/>
    </source>
</evidence>
<sequence length="700" mass="78392">GLILPCCCLLIMVTIIIILCVLLYPGEEDFDGKDIVVFGQKPVSSPDLRYGKVTFVIPEDKTFQCNSNIFSPPFSAEEVFVQVAPSRSSAMTRSMLQAVTVWLEWTNSTGFSACVETSGPSHDMRAINMHWLAFRGQPAGSAAGIEEIPFWTSGTAHVDIAFSSSLNPAPEVFVTPIHRFPKERKDAASVWSQDITQDGFKIMLREVTNFSGKHKLIQVQWIALVTTPKGWKMPEKSKIMFKNTGPPEKRLQYSFCENVAFKQPFYQAPVLLLSPSHKFNRANLQSVDPANNAITSWVENLDTIGFTACVKDLQPFDQHHDPITVHYIAFGDLDPCDKLQCSFYAKCKAYGPYNASCVCDEDSDIPNYDDQVCSQEKVTYQNSAFLEQESCLKSRKIKVKHPGSCEPFLFYRGRTFVYLGNAEAHCRQVTLENSIFLTHKFVHVQLAPNYFNTSGQFTHEAAVAWAEEVSASKFLVCVLTAGRLDRLPPDGGLTFVDFILYQGNPLGSVTGHVILPSWWDGTTCKEVSLPQDKFPQSPYVLVSSKHTYSGRKHDAATVWAENIEKGKFTVCLREMQNFDGMHENITVDWMAFLELPDEMNAEWHNVAFTNNPGPELLSVTNYAFCQTVSFTSIFSEAPFVIVSGSHSTHHGSMPIEHNSIATWVENINMFYCRVCMKELHTPSGYDPVSITLLAIGRNPS</sequence>
<keyword evidence="2" id="KW-0722">Serine protease inhibitor</keyword>
<keyword evidence="7" id="KW-1185">Reference proteome</keyword>
<keyword evidence="1" id="KW-0646">Protease inhibitor</keyword>
<dbReference type="InterPro" id="IPR036058">
    <property type="entry name" value="Kazal_dom_sf"/>
</dbReference>
<dbReference type="SUPFAM" id="SSF100895">
    <property type="entry name" value="Kazal-type serine protease inhibitors"/>
    <property type="match status" value="1"/>
</dbReference>
<dbReference type="PROSITE" id="PS51465">
    <property type="entry name" value="KAZAL_2"/>
    <property type="match status" value="1"/>
</dbReference>
<evidence type="ECO:0000313" key="6">
    <source>
        <dbReference type="EMBL" id="CAH3195539.1"/>
    </source>
</evidence>
<feature type="non-terminal residue" evidence="6">
    <location>
        <position position="1"/>
    </location>
</feature>
<dbReference type="EMBL" id="CALNXI010004315">
    <property type="protein sequence ID" value="CAH3195539.1"/>
    <property type="molecule type" value="Genomic_DNA"/>
</dbReference>
<evidence type="ECO:0000256" key="2">
    <source>
        <dbReference type="ARBA" id="ARBA00022900"/>
    </source>
</evidence>
<reference evidence="6 7" key="1">
    <citation type="submission" date="2022-05" db="EMBL/GenBank/DDBJ databases">
        <authorList>
            <consortium name="Genoscope - CEA"/>
            <person name="William W."/>
        </authorList>
    </citation>
    <scope>NUCLEOTIDE SEQUENCE [LARGE SCALE GENOMIC DNA]</scope>
</reference>
<evidence type="ECO:0000256" key="1">
    <source>
        <dbReference type="ARBA" id="ARBA00022690"/>
    </source>
</evidence>
<dbReference type="Proteomes" id="UP001159427">
    <property type="component" value="Unassembled WGS sequence"/>
</dbReference>
<feature type="transmembrane region" description="Helical" evidence="4">
    <location>
        <begin position="7"/>
        <end position="26"/>
    </location>
</feature>
<dbReference type="CDD" id="cd00104">
    <property type="entry name" value="KAZAL_FS"/>
    <property type="match status" value="1"/>
</dbReference>
<dbReference type="PANTHER" id="PTHR10913:SF45">
    <property type="entry name" value="FOLLISTATIN, ISOFORM A-RELATED"/>
    <property type="match status" value="1"/>
</dbReference>
<evidence type="ECO:0000313" key="7">
    <source>
        <dbReference type="Proteomes" id="UP001159427"/>
    </source>
</evidence>
<dbReference type="Gene3D" id="2.60.40.2080">
    <property type="match status" value="2"/>
</dbReference>
<comment type="caution">
    <text evidence="6">The sequence shown here is derived from an EMBL/GenBank/DDBJ whole genome shotgun (WGS) entry which is preliminary data.</text>
</comment>
<organism evidence="6 7">
    <name type="scientific">Porites evermanni</name>
    <dbReference type="NCBI Taxonomy" id="104178"/>
    <lineage>
        <taxon>Eukaryota</taxon>
        <taxon>Metazoa</taxon>
        <taxon>Cnidaria</taxon>
        <taxon>Anthozoa</taxon>
        <taxon>Hexacorallia</taxon>
        <taxon>Scleractinia</taxon>
        <taxon>Fungiina</taxon>
        <taxon>Poritidae</taxon>
        <taxon>Porites</taxon>
    </lineage>
</organism>
<dbReference type="Gene3D" id="3.30.60.30">
    <property type="match status" value="1"/>
</dbReference>
<dbReference type="Pfam" id="PF07648">
    <property type="entry name" value="Kazal_2"/>
    <property type="match status" value="1"/>
</dbReference>
<keyword evidence="4" id="KW-0472">Membrane</keyword>
<keyword evidence="4" id="KW-0812">Transmembrane</keyword>
<dbReference type="InterPro" id="IPR002350">
    <property type="entry name" value="Kazal_dom"/>
</dbReference>
<protein>
    <recommendedName>
        <fullName evidence="5">Kazal-like domain-containing protein</fullName>
    </recommendedName>
</protein>
<name>A0ABN8SZP5_9CNID</name>
<accession>A0ABN8SZP5</accession>
<keyword evidence="3" id="KW-1015">Disulfide bond</keyword>
<feature type="domain" description="Kazal-like" evidence="5">
    <location>
        <begin position="342"/>
        <end position="407"/>
    </location>
</feature>
<dbReference type="InterPro" id="IPR037221">
    <property type="entry name" value="H-type_lectin_dom_sf"/>
</dbReference>
<proteinExistence type="predicted"/>